<dbReference type="InterPro" id="IPR017452">
    <property type="entry name" value="GPCR_Rhodpsn_7TM"/>
</dbReference>
<evidence type="ECO:0000256" key="7">
    <source>
        <dbReference type="ARBA" id="ARBA00023170"/>
    </source>
</evidence>
<dbReference type="SUPFAM" id="SSF81321">
    <property type="entry name" value="Family A G protein-coupled receptor-like"/>
    <property type="match status" value="1"/>
</dbReference>
<dbReference type="Gene3D" id="1.20.1070.10">
    <property type="entry name" value="Rhodopsin 7-helix transmembrane proteins"/>
    <property type="match status" value="1"/>
</dbReference>
<evidence type="ECO:0000259" key="10">
    <source>
        <dbReference type="PROSITE" id="PS50262"/>
    </source>
</evidence>
<feature type="transmembrane region" description="Helical" evidence="9">
    <location>
        <begin position="34"/>
        <end position="55"/>
    </location>
</feature>
<dbReference type="Proteomes" id="UP000515163">
    <property type="component" value="Unplaced"/>
</dbReference>
<feature type="transmembrane region" description="Helical" evidence="9">
    <location>
        <begin position="278"/>
        <end position="298"/>
    </location>
</feature>
<keyword evidence="7" id="KW-0675">Receptor</keyword>
<dbReference type="GeneID" id="116289484"/>
<evidence type="ECO:0000256" key="9">
    <source>
        <dbReference type="SAM" id="Phobius"/>
    </source>
</evidence>
<dbReference type="KEGG" id="aten:116289484"/>
<dbReference type="InterPro" id="IPR000276">
    <property type="entry name" value="GPCR_Rhodpsn"/>
</dbReference>
<evidence type="ECO:0000256" key="5">
    <source>
        <dbReference type="ARBA" id="ARBA00023040"/>
    </source>
</evidence>
<feature type="transmembrane region" description="Helical" evidence="9">
    <location>
        <begin position="67"/>
        <end position="87"/>
    </location>
</feature>
<dbReference type="Pfam" id="PF00001">
    <property type="entry name" value="7tm_1"/>
    <property type="match status" value="1"/>
</dbReference>
<feature type="transmembrane region" description="Helical" evidence="9">
    <location>
        <begin position="107"/>
        <end position="129"/>
    </location>
</feature>
<accession>A0A6P8HI37</accession>
<feature type="transmembrane region" description="Helical" evidence="9">
    <location>
        <begin position="184"/>
        <end position="210"/>
    </location>
</feature>
<organism evidence="11 12">
    <name type="scientific">Actinia tenebrosa</name>
    <name type="common">Australian red waratah sea anemone</name>
    <dbReference type="NCBI Taxonomy" id="6105"/>
    <lineage>
        <taxon>Eukaryota</taxon>
        <taxon>Metazoa</taxon>
        <taxon>Cnidaria</taxon>
        <taxon>Anthozoa</taxon>
        <taxon>Hexacorallia</taxon>
        <taxon>Actiniaria</taxon>
        <taxon>Actiniidae</taxon>
        <taxon>Actinia</taxon>
    </lineage>
</organism>
<dbReference type="PANTHER" id="PTHR24249:SF372">
    <property type="entry name" value="G-PROTEIN COUPLED RECEPTORS FAMILY 1 PROFILE DOMAIN-CONTAINING PROTEIN"/>
    <property type="match status" value="1"/>
</dbReference>
<name>A0A6P8HI37_ACTTE</name>
<feature type="transmembrane region" description="Helical" evidence="9">
    <location>
        <begin position="240"/>
        <end position="258"/>
    </location>
</feature>
<gene>
    <name evidence="12" type="primary">LOC116289484</name>
</gene>
<dbReference type="RefSeq" id="XP_031552287.1">
    <property type="nucleotide sequence ID" value="XM_031696427.1"/>
</dbReference>
<dbReference type="PRINTS" id="PR00237">
    <property type="entry name" value="GPCRRHODOPSN"/>
</dbReference>
<dbReference type="GO" id="GO:0004930">
    <property type="term" value="F:G protein-coupled receptor activity"/>
    <property type="evidence" value="ECO:0007669"/>
    <property type="project" value="UniProtKB-KW"/>
</dbReference>
<evidence type="ECO:0000313" key="11">
    <source>
        <dbReference type="Proteomes" id="UP000515163"/>
    </source>
</evidence>
<dbReference type="PANTHER" id="PTHR24249">
    <property type="entry name" value="HISTAMINE RECEPTOR-RELATED G-PROTEIN COUPLED RECEPTOR"/>
    <property type="match status" value="1"/>
</dbReference>
<dbReference type="AlphaFoldDB" id="A0A6P8HI37"/>
<keyword evidence="11" id="KW-1185">Reference proteome</keyword>
<keyword evidence="8" id="KW-0807">Transducer</keyword>
<keyword evidence="6 9" id="KW-0472">Membrane</keyword>
<proteinExistence type="predicted"/>
<reference evidence="12" key="1">
    <citation type="submission" date="2025-08" db="UniProtKB">
        <authorList>
            <consortium name="RefSeq"/>
        </authorList>
    </citation>
    <scope>IDENTIFICATION</scope>
    <source>
        <tissue evidence="12">Tentacle</tissue>
    </source>
</reference>
<evidence type="ECO:0000256" key="6">
    <source>
        <dbReference type="ARBA" id="ARBA00023136"/>
    </source>
</evidence>
<feature type="transmembrane region" description="Helical" evidence="9">
    <location>
        <begin position="141"/>
        <end position="164"/>
    </location>
</feature>
<evidence type="ECO:0000313" key="12">
    <source>
        <dbReference type="RefSeq" id="XP_031552287.1"/>
    </source>
</evidence>
<dbReference type="OrthoDB" id="5950740at2759"/>
<dbReference type="CDD" id="cd00637">
    <property type="entry name" value="7tm_classA_rhodopsin-like"/>
    <property type="match status" value="1"/>
</dbReference>
<keyword evidence="3 9" id="KW-0812">Transmembrane</keyword>
<keyword evidence="5" id="KW-0297">G-protein coupled receptor</keyword>
<dbReference type="PROSITE" id="PS50262">
    <property type="entry name" value="G_PROTEIN_RECEP_F1_2"/>
    <property type="match status" value="1"/>
</dbReference>
<evidence type="ECO:0000256" key="3">
    <source>
        <dbReference type="ARBA" id="ARBA00022692"/>
    </source>
</evidence>
<keyword evidence="2" id="KW-1003">Cell membrane</keyword>
<evidence type="ECO:0000256" key="8">
    <source>
        <dbReference type="ARBA" id="ARBA00023224"/>
    </source>
</evidence>
<dbReference type="InterPro" id="IPR050569">
    <property type="entry name" value="TAAR"/>
</dbReference>
<protein>
    <submittedName>
        <fullName evidence="12">QRFP-like peptide receptor</fullName>
    </submittedName>
</protein>
<keyword evidence="4 9" id="KW-1133">Transmembrane helix</keyword>
<evidence type="ECO:0000256" key="2">
    <source>
        <dbReference type="ARBA" id="ARBA00022475"/>
    </source>
</evidence>
<dbReference type="GO" id="GO:0005886">
    <property type="term" value="C:plasma membrane"/>
    <property type="evidence" value="ECO:0007669"/>
    <property type="project" value="UniProtKB-SubCell"/>
</dbReference>
<dbReference type="InParanoid" id="A0A6P8HI37"/>
<comment type="subcellular location">
    <subcellularLocation>
        <location evidence="1">Cell membrane</location>
        <topology evidence="1">Multi-pass membrane protein</topology>
    </subcellularLocation>
</comment>
<evidence type="ECO:0000256" key="4">
    <source>
        <dbReference type="ARBA" id="ARBA00022989"/>
    </source>
</evidence>
<sequence length="335" mass="38285">MENQKHNFSNLTEEAEGIKDDDSRLGGFQAATDVPLLSIGLLSFLTNLFIITTILRRRNLRTTSNLILVSLGISDLLTGLVAVPLQITCSVVLDRGLCIATAIFTKFISISTIVHISIITVDWHIFIIHALRYHVLVRKRYVLATLFVVWLINSGIALVRLAWALEINVTEDEDDKLHNKETQYNLFCLGIFCLLLMTNIILDVNMLVVLGKQVNKIIKHNLTRECLVHENRMRSNQRRAVIMCVLMLVINVILWLPYFTYDLWQDQGAWVLSLEGEYVILSVRVLSSLLNPIIYTIGQRTLRKVVVKKLRVAFACKQSQEFKTEEIPLNEITRN</sequence>
<feature type="domain" description="G-protein coupled receptors family 1 profile" evidence="10">
    <location>
        <begin position="46"/>
        <end position="295"/>
    </location>
</feature>
<evidence type="ECO:0000256" key="1">
    <source>
        <dbReference type="ARBA" id="ARBA00004651"/>
    </source>
</evidence>